<protein>
    <recommendedName>
        <fullName evidence="4">DUF4817 domain-containing protein</fullName>
    </recommendedName>
</protein>
<evidence type="ECO:0008006" key="4">
    <source>
        <dbReference type="Google" id="ProtNLM"/>
    </source>
</evidence>
<proteinExistence type="predicted"/>
<keyword evidence="3" id="KW-1185">Reference proteome</keyword>
<evidence type="ECO:0000256" key="1">
    <source>
        <dbReference type="SAM" id="MobiDB-lite"/>
    </source>
</evidence>
<dbReference type="AlphaFoldDB" id="A0AA36B2D4"/>
<dbReference type="EMBL" id="OX597820">
    <property type="protein sequence ID" value="CAI9725951.1"/>
    <property type="molecule type" value="Genomic_DNA"/>
</dbReference>
<dbReference type="Proteomes" id="UP001162480">
    <property type="component" value="Chromosome 7"/>
</dbReference>
<reference evidence="2" key="1">
    <citation type="submission" date="2023-08" db="EMBL/GenBank/DDBJ databases">
        <authorList>
            <person name="Alioto T."/>
            <person name="Alioto T."/>
            <person name="Gomez Garrido J."/>
        </authorList>
    </citation>
    <scope>NUCLEOTIDE SEQUENCE</scope>
</reference>
<evidence type="ECO:0000313" key="3">
    <source>
        <dbReference type="Proteomes" id="UP001162480"/>
    </source>
</evidence>
<organism evidence="2 3">
    <name type="scientific">Octopus vulgaris</name>
    <name type="common">Common octopus</name>
    <dbReference type="NCBI Taxonomy" id="6645"/>
    <lineage>
        <taxon>Eukaryota</taxon>
        <taxon>Metazoa</taxon>
        <taxon>Spiralia</taxon>
        <taxon>Lophotrochozoa</taxon>
        <taxon>Mollusca</taxon>
        <taxon>Cephalopoda</taxon>
        <taxon>Coleoidea</taxon>
        <taxon>Octopodiformes</taxon>
        <taxon>Octopoda</taxon>
        <taxon>Incirrata</taxon>
        <taxon>Octopodidae</taxon>
        <taxon>Octopus</taxon>
    </lineage>
</organism>
<accession>A0AA36B2D4</accession>
<name>A0AA36B2D4_OCTVU</name>
<gene>
    <name evidence="2" type="ORF">OCTVUL_1B000791</name>
</gene>
<sequence>MAHQLMLEVPPGKKFFSSLLQFNASFEKVYDRHTAPTRSTIYAIRSKFLEGGSILDKPRSGRPVVTTFEKKKQTLEAGVREKPEEVHPEDYTGT</sequence>
<evidence type="ECO:0000313" key="2">
    <source>
        <dbReference type="EMBL" id="CAI9725951.1"/>
    </source>
</evidence>
<feature type="region of interest" description="Disordered" evidence="1">
    <location>
        <begin position="74"/>
        <end position="94"/>
    </location>
</feature>